<evidence type="ECO:0000259" key="7">
    <source>
        <dbReference type="Pfam" id="PF24708"/>
    </source>
</evidence>
<evidence type="ECO:0000256" key="2">
    <source>
        <dbReference type="ARBA" id="ARBA00022525"/>
    </source>
</evidence>
<evidence type="ECO:0000313" key="9">
    <source>
        <dbReference type="Proteomes" id="UP001497444"/>
    </source>
</evidence>
<dbReference type="Proteomes" id="UP001497444">
    <property type="component" value="Chromosome 5"/>
</dbReference>
<protein>
    <recommendedName>
        <fullName evidence="7">Lipase-like C-terminal domain-containing protein</fullName>
    </recommendedName>
</protein>
<proteinExistence type="predicted"/>
<evidence type="ECO:0000256" key="5">
    <source>
        <dbReference type="ARBA" id="ARBA00023098"/>
    </source>
</evidence>
<evidence type="ECO:0000313" key="8">
    <source>
        <dbReference type="EMBL" id="CAK9273882.1"/>
    </source>
</evidence>
<keyword evidence="2" id="KW-0964">Secreted</keyword>
<reference evidence="8" key="1">
    <citation type="submission" date="2024-02" db="EMBL/GenBank/DDBJ databases">
        <authorList>
            <consortium name="ELIXIR-Norway"/>
            <consortium name="Elixir Norway"/>
        </authorList>
    </citation>
    <scope>NUCLEOTIDE SEQUENCE</scope>
</reference>
<dbReference type="SUPFAM" id="SSF53474">
    <property type="entry name" value="alpha/beta-Hydrolases"/>
    <property type="match status" value="1"/>
</dbReference>
<dbReference type="EMBL" id="OZ020100">
    <property type="protein sequence ID" value="CAK9273882.1"/>
    <property type="molecule type" value="Genomic_DNA"/>
</dbReference>
<keyword evidence="3" id="KW-0732">Signal</keyword>
<feature type="domain" description="Lipase-like C-terminal" evidence="7">
    <location>
        <begin position="113"/>
        <end position="226"/>
    </location>
</feature>
<keyword evidence="6" id="KW-1133">Transmembrane helix</keyword>
<dbReference type="PANTHER" id="PTHR34043">
    <property type="entry name" value="ALPHA/BETA-HYDROLASES SUPERFAMILY PROTEIN"/>
    <property type="match status" value="1"/>
</dbReference>
<dbReference type="PANTHER" id="PTHR34043:SF3">
    <property type="entry name" value="ALPHA_BETA-HYDROLASES SUPERFAMILY PROTEIN"/>
    <property type="match status" value="1"/>
</dbReference>
<organism evidence="8 9">
    <name type="scientific">Sphagnum jensenii</name>
    <dbReference type="NCBI Taxonomy" id="128206"/>
    <lineage>
        <taxon>Eukaryota</taxon>
        <taxon>Viridiplantae</taxon>
        <taxon>Streptophyta</taxon>
        <taxon>Embryophyta</taxon>
        <taxon>Bryophyta</taxon>
        <taxon>Sphagnophytina</taxon>
        <taxon>Sphagnopsida</taxon>
        <taxon>Sphagnales</taxon>
        <taxon>Sphagnaceae</taxon>
        <taxon>Sphagnum</taxon>
    </lineage>
</organism>
<feature type="transmembrane region" description="Helical" evidence="6">
    <location>
        <begin position="12"/>
        <end position="42"/>
    </location>
</feature>
<name>A0ABP0X8H4_9BRYO</name>
<keyword evidence="4" id="KW-0378">Hydrolase</keyword>
<comment type="subcellular location">
    <subcellularLocation>
        <location evidence="1">Secreted</location>
    </subcellularLocation>
</comment>
<accession>A0ABP0X8H4</accession>
<dbReference type="InterPro" id="IPR029058">
    <property type="entry name" value="AB_hydrolase_fold"/>
</dbReference>
<keyword evidence="9" id="KW-1185">Reference proteome</keyword>
<evidence type="ECO:0000256" key="4">
    <source>
        <dbReference type="ARBA" id="ARBA00022801"/>
    </source>
</evidence>
<sequence length="510" mass="58119">MSVWILTPRRILWDVVCIAEVIVSVVVHLSYGLSVFGSAVWIDVMSTLSASRPQSRRHAHARVHPIVDENGENSKFVADDDDDDDDERATTRAVKQQHVEGFGAHVLEGHHEKPPIVLLHGIFGFGKEKLGSLSYWGGAEQRYDRILVPDLGALTSIHDRACLLFYYLKGGTVDFGLKRSQQFGHSRFGRTYEQGHYAEWDENHPIHLVGHSSGVQVARHLQHMLAEKAFPGHKTTSADWVLSVTSLSGAMNGTTRVFLDGICPEDGQTMKTISLLQFLRIGVLFYEWLDIPALKKYYAFGFDHYNLSWHKAGMSGLRDTMLGRSGPFAARNWVIPDLSIQHAVEVNKKLQTYPNTYYFSYATKHTRKVFSQILPKSFLGTHPLLFLRALQICLWRHPSHLPPPYDVYRDEDWQDNDGALNTVSQLYPRIPIEHPHCEIGTESTNDEVLQPGIWYYTTLQADHIYFIVNRDRAGVHFDLLYDGIFQRCHTQMRRVLKCQPVEAVKSLCNL</sequence>
<evidence type="ECO:0000256" key="6">
    <source>
        <dbReference type="SAM" id="Phobius"/>
    </source>
</evidence>
<evidence type="ECO:0000256" key="1">
    <source>
        <dbReference type="ARBA" id="ARBA00004613"/>
    </source>
</evidence>
<dbReference type="Gene3D" id="3.40.50.1820">
    <property type="entry name" value="alpha/beta hydrolase"/>
    <property type="match status" value="1"/>
</dbReference>
<dbReference type="InterPro" id="IPR056304">
    <property type="entry name" value="Lip-like_C"/>
</dbReference>
<gene>
    <name evidence="8" type="ORF">CSSPJE1EN1_LOCUS19360</name>
</gene>
<keyword evidence="6" id="KW-0472">Membrane</keyword>
<dbReference type="Pfam" id="PF24708">
    <property type="entry name" value="Lip_C"/>
    <property type="match status" value="1"/>
</dbReference>
<keyword evidence="6" id="KW-0812">Transmembrane</keyword>
<keyword evidence="5" id="KW-0443">Lipid metabolism</keyword>
<evidence type="ECO:0000256" key="3">
    <source>
        <dbReference type="ARBA" id="ARBA00022729"/>
    </source>
</evidence>